<evidence type="ECO:0000313" key="1">
    <source>
        <dbReference type="EMBL" id="KEQ57886.1"/>
    </source>
</evidence>
<dbReference type="Pfam" id="PF14441">
    <property type="entry name" value="OTT_1508_deam"/>
    <property type="match status" value="1"/>
</dbReference>
<keyword evidence="2" id="KW-1185">Reference proteome</keyword>
<dbReference type="AlphaFoldDB" id="A0A074W5M8"/>
<dbReference type="GeneID" id="63912598"/>
<dbReference type="Proteomes" id="UP000030672">
    <property type="component" value="Unassembled WGS sequence"/>
</dbReference>
<name>A0A074W5M8_AURM1</name>
<accession>A0A074W5M8</accession>
<dbReference type="InterPro" id="IPR027796">
    <property type="entry name" value="OTT_1508_deam-like"/>
</dbReference>
<dbReference type="STRING" id="1043003.A0A074W5M8"/>
<protein>
    <submittedName>
        <fullName evidence="1">Uncharacterized protein</fullName>
    </submittedName>
</protein>
<organism evidence="1 2">
    <name type="scientific">Aureobasidium melanogenum (strain CBS 110374)</name>
    <name type="common">Aureobasidium pullulans var. melanogenum</name>
    <dbReference type="NCBI Taxonomy" id="1043003"/>
    <lineage>
        <taxon>Eukaryota</taxon>
        <taxon>Fungi</taxon>
        <taxon>Dikarya</taxon>
        <taxon>Ascomycota</taxon>
        <taxon>Pezizomycotina</taxon>
        <taxon>Dothideomycetes</taxon>
        <taxon>Dothideomycetidae</taxon>
        <taxon>Dothideales</taxon>
        <taxon>Saccotheciaceae</taxon>
        <taxon>Aureobasidium</taxon>
    </lineage>
</organism>
<evidence type="ECO:0000313" key="2">
    <source>
        <dbReference type="Proteomes" id="UP000030672"/>
    </source>
</evidence>
<feature type="non-terminal residue" evidence="1">
    <location>
        <position position="1"/>
    </location>
</feature>
<dbReference type="PANTHER" id="PTHR42037:SF1">
    <property type="match status" value="1"/>
</dbReference>
<dbReference type="PANTHER" id="PTHR42037">
    <property type="match status" value="1"/>
</dbReference>
<dbReference type="EMBL" id="KL584866">
    <property type="protein sequence ID" value="KEQ57886.1"/>
    <property type="molecule type" value="Genomic_DNA"/>
</dbReference>
<dbReference type="HOGENOM" id="CLU_2612400_0_0_1"/>
<feature type="non-terminal residue" evidence="1">
    <location>
        <position position="79"/>
    </location>
</feature>
<gene>
    <name evidence="1" type="ORF">M437DRAFT_32094</name>
</gene>
<sequence>LAARFMENYNDPKFVPRVNAETLMMEHFYFNQLQFFGNGRYIGCSKPSCYCCNLYLRCHPGNFEARPCHGNFGVRWCPP</sequence>
<reference evidence="1 2" key="1">
    <citation type="journal article" date="2014" name="BMC Genomics">
        <title>Genome sequencing of four Aureobasidium pullulans varieties: biotechnological potential, stress tolerance, and description of new species.</title>
        <authorList>
            <person name="Gostin Ar C."/>
            <person name="Ohm R.A."/>
            <person name="Kogej T."/>
            <person name="Sonjak S."/>
            <person name="Turk M."/>
            <person name="Zajc J."/>
            <person name="Zalar P."/>
            <person name="Grube M."/>
            <person name="Sun H."/>
            <person name="Han J."/>
            <person name="Sharma A."/>
            <person name="Chiniquy J."/>
            <person name="Ngan C.Y."/>
            <person name="Lipzen A."/>
            <person name="Barry K."/>
            <person name="Grigoriev I.V."/>
            <person name="Gunde-Cimerman N."/>
        </authorList>
    </citation>
    <scope>NUCLEOTIDE SEQUENCE [LARGE SCALE GENOMIC DNA]</scope>
    <source>
        <strain evidence="1 2">CBS 110374</strain>
    </source>
</reference>
<dbReference type="RefSeq" id="XP_040874910.1">
    <property type="nucleotide sequence ID" value="XM_041019225.1"/>
</dbReference>
<proteinExistence type="predicted"/>